<keyword evidence="1" id="KW-0175">Coiled coil</keyword>
<dbReference type="InterPro" id="IPR011990">
    <property type="entry name" value="TPR-like_helical_dom_sf"/>
</dbReference>
<organism evidence="3 4">
    <name type="scientific">Grimontia indica</name>
    <dbReference type="NCBI Taxonomy" id="1056512"/>
    <lineage>
        <taxon>Bacteria</taxon>
        <taxon>Pseudomonadati</taxon>
        <taxon>Pseudomonadota</taxon>
        <taxon>Gammaproteobacteria</taxon>
        <taxon>Vibrionales</taxon>
        <taxon>Vibrionaceae</taxon>
        <taxon>Grimontia</taxon>
    </lineage>
</organism>
<protein>
    <submittedName>
        <fullName evidence="3">Flp pilus assembly protein TadD</fullName>
    </submittedName>
</protein>
<dbReference type="InterPro" id="IPR019734">
    <property type="entry name" value="TPR_rpt"/>
</dbReference>
<dbReference type="EMBL" id="ANFM02000027">
    <property type="protein sequence ID" value="EOD78763.1"/>
    <property type="molecule type" value="Genomic_DNA"/>
</dbReference>
<dbReference type="Gene3D" id="1.25.40.10">
    <property type="entry name" value="Tetratricopeptide repeat domain"/>
    <property type="match status" value="1"/>
</dbReference>
<dbReference type="AlphaFoldDB" id="R1GRA7"/>
<gene>
    <name evidence="3" type="ORF">D515_02268</name>
</gene>
<name>R1GRA7_9GAMM</name>
<feature type="compositionally biased region" description="Basic and acidic residues" evidence="2">
    <location>
        <begin position="254"/>
        <end position="266"/>
    </location>
</feature>
<reference evidence="3 4" key="1">
    <citation type="journal article" date="2014" name="PLoS ONE">
        <title>Grimontia indica AK16(T), sp. nov., Isolated from a Seawater Sample Reports the Presence of Pathogenic Genes Similar to Vibrio Genus.</title>
        <authorList>
            <person name="Singh A."/>
            <person name="Vaidya B."/>
            <person name="Khatri I."/>
            <person name="Srinivas T.N."/>
            <person name="Subramanian S."/>
            <person name="Korpole S."/>
            <person name="Pinnaka A.K."/>
        </authorList>
    </citation>
    <scope>NUCLEOTIDE SEQUENCE [LARGE SCALE GENOMIC DNA]</scope>
    <source>
        <strain evidence="3 4">AK16</strain>
    </source>
</reference>
<dbReference type="Proteomes" id="UP000011223">
    <property type="component" value="Unassembled WGS sequence"/>
</dbReference>
<accession>R1GRA7</accession>
<feature type="coiled-coil region" evidence="1">
    <location>
        <begin position="297"/>
        <end position="339"/>
    </location>
</feature>
<dbReference type="PROSITE" id="PS51257">
    <property type="entry name" value="PROKAR_LIPOPROTEIN"/>
    <property type="match status" value="1"/>
</dbReference>
<dbReference type="SMART" id="SM00028">
    <property type="entry name" value="TPR"/>
    <property type="match status" value="3"/>
</dbReference>
<dbReference type="Pfam" id="PF13432">
    <property type="entry name" value="TPR_16"/>
    <property type="match status" value="1"/>
</dbReference>
<evidence type="ECO:0000313" key="4">
    <source>
        <dbReference type="Proteomes" id="UP000011223"/>
    </source>
</evidence>
<keyword evidence="4" id="KW-1185">Reference proteome</keyword>
<sequence>MKIFAYFFAATLLVGCTSSSPSQYVKDNGEDILINSGNYAALVKRYERQLQEEPSAATRFKLASAHYKLGDAEAAMFQLSQISPRKLDSAELALLRANVFLDQGKLTLAEQHANTAIRKEKGLGEAHNLRGLILAEQGKFADATTAFETARKNHYNDAAVKNNLAMMALLKGDYDEAIDILAPLVQAGRADDKAKANLLLAYAKAGKTRAFSQLLANSENDTYLAEKFTGLRATTLNTNKLTYVEKSASVPMGKQDKQPEPVKTKQQDVATKGNMESGPKVQSNIVTSPAQPELNTATGSNDQLAKLRIKMEQAKAKSAQRAIEEEKQAKRLAELAETKKKRQFAKSRRLVTHVEYKSTAEGEEYIATSDFPLGQINTEYLEKRKKWVFDIEGAKDFTTKRRRYYKEGPAKKLVLGEHENFVRIVLEMRDDKQGKPEVQVKGNKLFIRWKA</sequence>
<evidence type="ECO:0000256" key="2">
    <source>
        <dbReference type="SAM" id="MobiDB-lite"/>
    </source>
</evidence>
<comment type="caution">
    <text evidence="3">The sequence shown here is derived from an EMBL/GenBank/DDBJ whole genome shotgun (WGS) entry which is preliminary data.</text>
</comment>
<feature type="region of interest" description="Disordered" evidence="2">
    <location>
        <begin position="249"/>
        <end position="281"/>
    </location>
</feature>
<evidence type="ECO:0000313" key="3">
    <source>
        <dbReference type="EMBL" id="EOD78763.1"/>
    </source>
</evidence>
<dbReference type="RefSeq" id="WP_002539825.1">
    <property type="nucleotide sequence ID" value="NZ_ANFM02000027.1"/>
</dbReference>
<evidence type="ECO:0000256" key="1">
    <source>
        <dbReference type="SAM" id="Coils"/>
    </source>
</evidence>
<proteinExistence type="predicted"/>
<dbReference type="SUPFAM" id="SSF48452">
    <property type="entry name" value="TPR-like"/>
    <property type="match status" value="1"/>
</dbReference>
<dbReference type="eggNOG" id="COG5010">
    <property type="taxonomic scope" value="Bacteria"/>
</dbReference>